<dbReference type="PANTHER" id="PTHR43116">
    <property type="entry name" value="PEPTIDE CHAIN RELEASE FACTOR 2"/>
    <property type="match status" value="1"/>
</dbReference>
<dbReference type="GO" id="GO:0005506">
    <property type="term" value="F:iron ion binding"/>
    <property type="evidence" value="ECO:0007669"/>
    <property type="project" value="InterPro"/>
</dbReference>
<dbReference type="SMART" id="SM00937">
    <property type="entry name" value="PCRF"/>
    <property type="match status" value="1"/>
</dbReference>
<dbReference type="InterPro" id="IPR000352">
    <property type="entry name" value="Pep_chain_release_fac_I"/>
</dbReference>
<protein>
    <recommendedName>
        <fullName evidence="5">Prokaryotic-type class I peptide chain release factors domain-containing protein</fullName>
    </recommendedName>
</protein>
<sequence>MSAFWTVVVLCLAFVGWKILSSIPDLVAWIQLERLPHAPRKLLTGHFQPGGVMQNPHLRWLQWHKELGGLFCSRLLWKHMVIIADPVLAEQLIQVDKGRQIDKLRGPYKNFQMLADPDHPSIFTSPTDTYWHTVRKGLAPAFNTANIRQGFGNIADLMQKVVAFLHERGPEESRDVDLIAARVALDAISRTGFGYEMGCCEDLGAAPETTPYIAALDSSVFAIRKWMLAPWILRYLSFLPVAQKDGAALQRLRQLNMKLLQQLRAQPPPASTLGAHMLKLLDPATGKPMSDKQLLGEITIMYVAGWDTSAHTIAFTCGLISQHAEVEAKIAEELAGLGLLATGQNPQPRQITHDDLALLLYTSAVIKESMRMFPVAAFGTARTSKQPLHLGGHRLPAYTPCILNFYSMFNSPLYWDKPEVFSPERWLEPGCEFMPSPDSRNKFKPEGQLQDASGQRQYETGTTEDTAHLSSATSNIGQRTKRFFPFSEGLRNCIGQNLARMTVLTFIAVLCSNFKLHMADKMGGLEGMQASQRMNMTLKPGDGVFLHYVPRAPKGPTPGAKPSTAGLGLQRGLAPQEQFARTTGPCRAASAQADTPAGAFTTATLRTEISELSRKVQEALQIIDLNKWQAEAADLEKQSESSELWENPDQARKVTQRLTAVKQQIGQVQQLTGQLEDGQTLLELLGVEETGEEDQELLQEGQGVVANLKQCLDAWQLQRLLSGPYDDHDAIISIQAGAGGTEAMDWAEMLERMYLRWCQSQGYSSRILDRNPGEEAGVKSTEIQVDGRFAYGYLAGEKGTHRLVRQSPFNAKGLRQTSFAAVEILPVLGEASKDLDIPDSDLEVTTMRAGGAGGQNVNKVETAVRIKHLPSGITIRCQVERTQLANKTIAMDMLKSKLLVIAQQQKLAEVNEIRGDMAKADFGQQIRNYVFHPYKLVKDVRTSEETSNITGVMDGDLQPFMQSYLRLKGKQQIDAE</sequence>
<dbReference type="Gene3D" id="3.30.160.20">
    <property type="match status" value="1"/>
</dbReference>
<feature type="region of interest" description="Disordered" evidence="4">
    <location>
        <begin position="437"/>
        <end position="474"/>
    </location>
</feature>
<dbReference type="GO" id="GO:0020037">
    <property type="term" value="F:heme binding"/>
    <property type="evidence" value="ECO:0007669"/>
    <property type="project" value="InterPro"/>
</dbReference>
<dbReference type="GO" id="GO:0016705">
    <property type="term" value="F:oxidoreductase activity, acting on paired donors, with incorporation or reduction of molecular oxygen"/>
    <property type="evidence" value="ECO:0007669"/>
    <property type="project" value="InterPro"/>
</dbReference>
<comment type="caution">
    <text evidence="6">The sequence shown here is derived from an EMBL/GenBank/DDBJ whole genome shotgun (WGS) entry which is preliminary data.</text>
</comment>
<dbReference type="Gene3D" id="3.30.70.1660">
    <property type="match status" value="1"/>
</dbReference>
<dbReference type="Proteomes" id="UP001438707">
    <property type="component" value="Unassembled WGS sequence"/>
</dbReference>
<dbReference type="Gene3D" id="1.10.630.10">
    <property type="entry name" value="Cytochrome P450"/>
    <property type="match status" value="1"/>
</dbReference>
<evidence type="ECO:0000256" key="4">
    <source>
        <dbReference type="SAM" id="MobiDB-lite"/>
    </source>
</evidence>
<dbReference type="PANTHER" id="PTHR43116:SF3">
    <property type="entry name" value="CLASS I PEPTIDE CHAIN RELEASE FACTOR"/>
    <property type="match status" value="1"/>
</dbReference>
<keyword evidence="2" id="KW-0648">Protein biosynthesis</keyword>
<organism evidence="6 7">
    <name type="scientific">Apatococcus lobatus</name>
    <dbReference type="NCBI Taxonomy" id="904363"/>
    <lineage>
        <taxon>Eukaryota</taxon>
        <taxon>Viridiplantae</taxon>
        <taxon>Chlorophyta</taxon>
        <taxon>core chlorophytes</taxon>
        <taxon>Trebouxiophyceae</taxon>
        <taxon>Chlorellales</taxon>
        <taxon>Chlorellaceae</taxon>
        <taxon>Apatococcus</taxon>
    </lineage>
</organism>
<dbReference type="Pfam" id="PF03462">
    <property type="entry name" value="PCRF"/>
    <property type="match status" value="1"/>
</dbReference>
<evidence type="ECO:0000313" key="6">
    <source>
        <dbReference type="EMBL" id="KAK9825283.1"/>
    </source>
</evidence>
<evidence type="ECO:0000256" key="3">
    <source>
        <dbReference type="PIRSR" id="PIRSR602401-1"/>
    </source>
</evidence>
<dbReference type="InterPro" id="IPR004374">
    <property type="entry name" value="PrfB"/>
</dbReference>
<dbReference type="EMBL" id="JALJOS010000025">
    <property type="protein sequence ID" value="KAK9825283.1"/>
    <property type="molecule type" value="Genomic_DNA"/>
</dbReference>
<dbReference type="InterPro" id="IPR005139">
    <property type="entry name" value="PCRF"/>
</dbReference>
<dbReference type="GO" id="GO:0004497">
    <property type="term" value="F:monooxygenase activity"/>
    <property type="evidence" value="ECO:0007669"/>
    <property type="project" value="InterPro"/>
</dbReference>
<keyword evidence="3" id="KW-0349">Heme</keyword>
<dbReference type="Pfam" id="PF00067">
    <property type="entry name" value="p450"/>
    <property type="match status" value="2"/>
</dbReference>
<comment type="cofactor">
    <cofactor evidence="3">
        <name>heme</name>
        <dbReference type="ChEBI" id="CHEBI:30413"/>
    </cofactor>
</comment>
<feature type="domain" description="Prokaryotic-type class I peptide chain release factors" evidence="5">
    <location>
        <begin position="848"/>
        <end position="864"/>
    </location>
</feature>
<dbReference type="PROSITE" id="PS00745">
    <property type="entry name" value="RF_PROK_I"/>
    <property type="match status" value="1"/>
</dbReference>
<dbReference type="HAMAP" id="MF_00094">
    <property type="entry name" value="Rel_fac_2"/>
    <property type="match status" value="1"/>
</dbReference>
<dbReference type="InterPro" id="IPR001128">
    <property type="entry name" value="Cyt_P450"/>
</dbReference>
<gene>
    <name evidence="6" type="ORF">WJX74_006116</name>
</gene>
<comment type="similarity">
    <text evidence="1">Belongs to the prokaryotic/mitochondrial release factor family.</text>
</comment>
<proteinExistence type="inferred from homology"/>
<evidence type="ECO:0000259" key="5">
    <source>
        <dbReference type="PROSITE" id="PS00745"/>
    </source>
</evidence>
<feature type="binding site" description="axial binding residue" evidence="3">
    <location>
        <position position="493"/>
    </location>
    <ligand>
        <name>heme</name>
        <dbReference type="ChEBI" id="CHEBI:30413"/>
    </ligand>
    <ligandPart>
        <name>Fe</name>
        <dbReference type="ChEBI" id="CHEBI:18248"/>
    </ligandPart>
</feature>
<dbReference type="AlphaFoldDB" id="A0AAW1QVL3"/>
<feature type="compositionally biased region" description="Polar residues" evidence="4">
    <location>
        <begin position="450"/>
        <end position="474"/>
    </location>
</feature>
<dbReference type="InterPro" id="IPR017972">
    <property type="entry name" value="Cyt_P450_CS"/>
</dbReference>
<dbReference type="SUPFAM" id="SSF48264">
    <property type="entry name" value="Cytochrome P450"/>
    <property type="match status" value="1"/>
</dbReference>
<accession>A0AAW1QVL3</accession>
<dbReference type="PROSITE" id="PS00086">
    <property type="entry name" value="CYTOCHROME_P450"/>
    <property type="match status" value="1"/>
</dbReference>
<dbReference type="NCBIfam" id="TIGR00020">
    <property type="entry name" value="prfB"/>
    <property type="match status" value="1"/>
</dbReference>
<name>A0AAW1QVL3_9CHLO</name>
<dbReference type="Pfam" id="PF00472">
    <property type="entry name" value="RF-1"/>
    <property type="match status" value="1"/>
</dbReference>
<evidence type="ECO:0000313" key="7">
    <source>
        <dbReference type="Proteomes" id="UP001438707"/>
    </source>
</evidence>
<dbReference type="Gene3D" id="1.20.58.410">
    <property type="entry name" value="Release factor"/>
    <property type="match status" value="1"/>
</dbReference>
<dbReference type="GO" id="GO:0005737">
    <property type="term" value="C:cytoplasm"/>
    <property type="evidence" value="ECO:0007669"/>
    <property type="project" value="InterPro"/>
</dbReference>
<dbReference type="InterPro" id="IPR045853">
    <property type="entry name" value="Pep_chain_release_fac_I_sf"/>
</dbReference>
<keyword evidence="3" id="KW-0479">Metal-binding</keyword>
<evidence type="ECO:0000256" key="2">
    <source>
        <dbReference type="ARBA" id="ARBA00022917"/>
    </source>
</evidence>
<evidence type="ECO:0000256" key="1">
    <source>
        <dbReference type="ARBA" id="ARBA00010835"/>
    </source>
</evidence>
<dbReference type="GO" id="GO:0016149">
    <property type="term" value="F:translation release factor activity, codon specific"/>
    <property type="evidence" value="ECO:0007669"/>
    <property type="project" value="InterPro"/>
</dbReference>
<dbReference type="InterPro" id="IPR036396">
    <property type="entry name" value="Cyt_P450_sf"/>
</dbReference>
<dbReference type="InterPro" id="IPR002401">
    <property type="entry name" value="Cyt_P450_E_grp-I"/>
</dbReference>
<dbReference type="CDD" id="cd00302">
    <property type="entry name" value="cytochrome_P450"/>
    <property type="match status" value="1"/>
</dbReference>
<keyword evidence="7" id="KW-1185">Reference proteome</keyword>
<dbReference type="PRINTS" id="PR00463">
    <property type="entry name" value="EP450I"/>
</dbReference>
<keyword evidence="3" id="KW-0408">Iron</keyword>
<dbReference type="SUPFAM" id="SSF75620">
    <property type="entry name" value="Release factor"/>
    <property type="match status" value="1"/>
</dbReference>
<reference evidence="6 7" key="1">
    <citation type="journal article" date="2024" name="Nat. Commun.">
        <title>Phylogenomics reveals the evolutionary origins of lichenization in chlorophyte algae.</title>
        <authorList>
            <person name="Puginier C."/>
            <person name="Libourel C."/>
            <person name="Otte J."/>
            <person name="Skaloud P."/>
            <person name="Haon M."/>
            <person name="Grisel S."/>
            <person name="Petersen M."/>
            <person name="Berrin J.G."/>
            <person name="Delaux P.M."/>
            <person name="Dal Grande F."/>
            <person name="Keller J."/>
        </authorList>
    </citation>
    <scope>NUCLEOTIDE SEQUENCE [LARGE SCALE GENOMIC DNA]</scope>
    <source>
        <strain evidence="6 7">SAG 2145</strain>
    </source>
</reference>